<protein>
    <recommendedName>
        <fullName evidence="1">C2H2-type domain-containing protein</fullName>
    </recommendedName>
</protein>
<accession>A0ABD3HTY5</accession>
<comment type="caution">
    <text evidence="2">The sequence shown here is derived from an EMBL/GenBank/DDBJ whole genome shotgun (WGS) entry which is preliminary data.</text>
</comment>
<proteinExistence type="predicted"/>
<name>A0ABD3HTY5_9MARC</name>
<feature type="domain" description="C2H2-type" evidence="1">
    <location>
        <begin position="35"/>
        <end position="58"/>
    </location>
</feature>
<dbReference type="AlphaFoldDB" id="A0ABD3HTY5"/>
<evidence type="ECO:0000313" key="2">
    <source>
        <dbReference type="EMBL" id="KAL3693792.1"/>
    </source>
</evidence>
<organism evidence="2 3">
    <name type="scientific">Riccia sorocarpa</name>
    <dbReference type="NCBI Taxonomy" id="122646"/>
    <lineage>
        <taxon>Eukaryota</taxon>
        <taxon>Viridiplantae</taxon>
        <taxon>Streptophyta</taxon>
        <taxon>Embryophyta</taxon>
        <taxon>Marchantiophyta</taxon>
        <taxon>Marchantiopsida</taxon>
        <taxon>Marchantiidae</taxon>
        <taxon>Marchantiales</taxon>
        <taxon>Ricciaceae</taxon>
        <taxon>Riccia</taxon>
    </lineage>
</organism>
<dbReference type="PROSITE" id="PS00028">
    <property type="entry name" value="ZINC_FINGER_C2H2_1"/>
    <property type="match status" value="1"/>
</dbReference>
<reference evidence="2 3" key="1">
    <citation type="submission" date="2024-09" db="EMBL/GenBank/DDBJ databases">
        <title>Chromosome-scale assembly of Riccia sorocarpa.</title>
        <authorList>
            <person name="Paukszto L."/>
        </authorList>
    </citation>
    <scope>NUCLEOTIDE SEQUENCE [LARGE SCALE GENOMIC DNA]</scope>
    <source>
        <strain evidence="2">LP-2024</strain>
        <tissue evidence="2">Aerial parts of the thallus</tissue>
    </source>
</reference>
<evidence type="ECO:0000259" key="1">
    <source>
        <dbReference type="PROSITE" id="PS00028"/>
    </source>
</evidence>
<dbReference type="Proteomes" id="UP001633002">
    <property type="component" value="Unassembled WGS sequence"/>
</dbReference>
<sequence length="136" mass="15706">MAITRSARKGPSSRPVLGRPYHVVRDRKGRRTILCAVGDCVQVFSELPAFNVHLATVHEFYKKRMLLNARSSDSNIDEHVCQTYRMWKKHQKPNILIRLRSNLKDTLMHQYDLTEEEAIVQGGLNEEIVDTSDEDN</sequence>
<evidence type="ECO:0000313" key="3">
    <source>
        <dbReference type="Proteomes" id="UP001633002"/>
    </source>
</evidence>
<gene>
    <name evidence="2" type="ORF">R1sor_007443</name>
</gene>
<dbReference type="InterPro" id="IPR013087">
    <property type="entry name" value="Znf_C2H2_type"/>
</dbReference>
<dbReference type="EMBL" id="JBJQOH010000003">
    <property type="protein sequence ID" value="KAL3693792.1"/>
    <property type="molecule type" value="Genomic_DNA"/>
</dbReference>
<keyword evidence="3" id="KW-1185">Reference proteome</keyword>